<name>A0A397SGS5_9GLOM</name>
<accession>A0A397SGS5</accession>
<proteinExistence type="predicted"/>
<sequence length="119" mass="13410">MLQDSILVSYLLDVDFTLQSLRQLQGSCHKENAQQIIPQRNRFGIAFSTAKTAINIALETGSDTELVKLLKDFILNKKRNCDGDSIELEDNGDIENNNQIVSLQQNLINQTTNPYVTKI</sequence>
<dbReference type="EMBL" id="QKYT01000719">
    <property type="protein sequence ID" value="RIA81981.1"/>
    <property type="molecule type" value="Genomic_DNA"/>
</dbReference>
<protein>
    <submittedName>
        <fullName evidence="1">Uncharacterized protein</fullName>
    </submittedName>
</protein>
<dbReference type="AlphaFoldDB" id="A0A397SGS5"/>
<dbReference type="OrthoDB" id="2392513at2759"/>
<keyword evidence="2" id="KW-1185">Reference proteome</keyword>
<comment type="caution">
    <text evidence="1">The sequence shown here is derived from an EMBL/GenBank/DDBJ whole genome shotgun (WGS) entry which is preliminary data.</text>
</comment>
<dbReference type="STRING" id="658196.A0A397SGS5"/>
<dbReference type="Proteomes" id="UP000265703">
    <property type="component" value="Unassembled WGS sequence"/>
</dbReference>
<reference evidence="1 2" key="1">
    <citation type="submission" date="2018-06" db="EMBL/GenBank/DDBJ databases">
        <title>Comparative genomics reveals the genomic features of Rhizophagus irregularis, R. cerebriforme, R. diaphanum and Gigaspora rosea, and their symbiotic lifestyle signature.</title>
        <authorList>
            <person name="Morin E."/>
            <person name="San Clemente H."/>
            <person name="Chen E.C.H."/>
            <person name="De La Providencia I."/>
            <person name="Hainaut M."/>
            <person name="Kuo A."/>
            <person name="Kohler A."/>
            <person name="Murat C."/>
            <person name="Tang N."/>
            <person name="Roy S."/>
            <person name="Loubradou J."/>
            <person name="Henrissat B."/>
            <person name="Grigoriev I.V."/>
            <person name="Corradi N."/>
            <person name="Roux C."/>
            <person name="Martin F.M."/>
        </authorList>
    </citation>
    <scope>NUCLEOTIDE SEQUENCE [LARGE SCALE GENOMIC DNA]</scope>
    <source>
        <strain evidence="1 2">DAOM 227022</strain>
    </source>
</reference>
<organism evidence="1 2">
    <name type="scientific">Glomus cerebriforme</name>
    <dbReference type="NCBI Taxonomy" id="658196"/>
    <lineage>
        <taxon>Eukaryota</taxon>
        <taxon>Fungi</taxon>
        <taxon>Fungi incertae sedis</taxon>
        <taxon>Mucoromycota</taxon>
        <taxon>Glomeromycotina</taxon>
        <taxon>Glomeromycetes</taxon>
        <taxon>Glomerales</taxon>
        <taxon>Glomeraceae</taxon>
        <taxon>Glomus</taxon>
    </lineage>
</organism>
<evidence type="ECO:0000313" key="1">
    <source>
        <dbReference type="EMBL" id="RIA81981.1"/>
    </source>
</evidence>
<evidence type="ECO:0000313" key="2">
    <source>
        <dbReference type="Proteomes" id="UP000265703"/>
    </source>
</evidence>
<gene>
    <name evidence="1" type="ORF">C1645_836088</name>
</gene>